<accession>G8WW80</accession>
<evidence type="ECO:0000313" key="7">
    <source>
        <dbReference type="Proteomes" id="UP000007842"/>
    </source>
</evidence>
<dbReference type="KEGG" id="scy:SCATT_13650"/>
<dbReference type="EC" id="4.2.1.96" evidence="3"/>
<dbReference type="PATRIC" id="fig|1003195.11.peg.2947"/>
<evidence type="ECO:0000256" key="1">
    <source>
        <dbReference type="ARBA" id="ARBA00001554"/>
    </source>
</evidence>
<dbReference type="eggNOG" id="COG2154">
    <property type="taxonomic scope" value="Bacteria"/>
</dbReference>
<dbReference type="InterPro" id="IPR036428">
    <property type="entry name" value="PCD_sf"/>
</dbReference>
<proteinExistence type="inferred from homology"/>
<comment type="catalytic activity">
    <reaction evidence="1">
        <text>(4aS,6R)-4a-hydroxy-L-erythro-5,6,7,8-tetrahydrobiopterin = (6R)-L-erythro-6,7-dihydrobiopterin + H2O</text>
        <dbReference type="Rhea" id="RHEA:11920"/>
        <dbReference type="ChEBI" id="CHEBI:15377"/>
        <dbReference type="ChEBI" id="CHEBI:15642"/>
        <dbReference type="ChEBI" id="CHEBI:43120"/>
        <dbReference type="EC" id="4.2.1.96"/>
    </reaction>
</comment>
<protein>
    <recommendedName>
        <fullName evidence="4">Putative pterin-4-alpha-carbinolamine dehydratase</fullName>
        <ecNumber evidence="3">4.2.1.96</ecNumber>
    </recommendedName>
</protein>
<dbReference type="AlphaFoldDB" id="F8K240"/>
<dbReference type="KEGG" id="sct:SCAT_1365"/>
<dbReference type="HOGENOM" id="CLU_081974_4_3_11"/>
<keyword evidence="7" id="KW-1185">Reference proteome</keyword>
<dbReference type="InterPro" id="IPR001533">
    <property type="entry name" value="Pterin_deHydtase"/>
</dbReference>
<evidence type="ECO:0000256" key="5">
    <source>
        <dbReference type="ARBA" id="ARBA00023239"/>
    </source>
</evidence>
<dbReference type="SUPFAM" id="SSF55248">
    <property type="entry name" value="PCD-like"/>
    <property type="match status" value="1"/>
</dbReference>
<organism evidence="6 7">
    <name type="scientific">Streptantibioticus cattleyicolor (strain ATCC 35852 / DSM 46488 / JCM 4925 / NBRC 14057 / NRRL 8057)</name>
    <name type="common">Streptomyces cattleya</name>
    <dbReference type="NCBI Taxonomy" id="1003195"/>
    <lineage>
        <taxon>Bacteria</taxon>
        <taxon>Bacillati</taxon>
        <taxon>Actinomycetota</taxon>
        <taxon>Actinomycetes</taxon>
        <taxon>Kitasatosporales</taxon>
        <taxon>Streptomycetaceae</taxon>
        <taxon>Streptantibioticus</taxon>
    </lineage>
</organism>
<name>F8K240_STREN</name>
<accession>F8K240</accession>
<evidence type="ECO:0000256" key="3">
    <source>
        <dbReference type="ARBA" id="ARBA00013252"/>
    </source>
</evidence>
<dbReference type="GO" id="GO:0008124">
    <property type="term" value="F:4-alpha-hydroxytetrahydrobiopterin dehydratase activity"/>
    <property type="evidence" value="ECO:0007669"/>
    <property type="project" value="UniProtKB-EC"/>
</dbReference>
<dbReference type="OrthoDB" id="15077at2"/>
<evidence type="ECO:0000256" key="2">
    <source>
        <dbReference type="ARBA" id="ARBA00006472"/>
    </source>
</evidence>
<evidence type="ECO:0000256" key="4">
    <source>
        <dbReference type="ARBA" id="ARBA00021735"/>
    </source>
</evidence>
<dbReference type="Pfam" id="PF01329">
    <property type="entry name" value="Pterin_4a"/>
    <property type="match status" value="1"/>
</dbReference>
<dbReference type="STRING" id="1003195.SCATT_13650"/>
<dbReference type="RefSeq" id="WP_014142123.1">
    <property type="nucleotide sequence ID" value="NC_016111.1"/>
</dbReference>
<dbReference type="Proteomes" id="UP000007842">
    <property type="component" value="Chromosome"/>
</dbReference>
<dbReference type="GO" id="GO:0006729">
    <property type="term" value="P:tetrahydrobiopterin biosynthetic process"/>
    <property type="evidence" value="ECO:0007669"/>
    <property type="project" value="InterPro"/>
</dbReference>
<sequence>MTIPDPLSHKEIADRLAELPGWELSADGRTLCLVHRLPHLVAARLVQQIARLQESDGRYARIVLERDRLTVAITAHDANETFTEGDFDLARRISDLASA</sequence>
<evidence type="ECO:0000313" key="6">
    <source>
        <dbReference type="EMBL" id="AEW93736.1"/>
    </source>
</evidence>
<gene>
    <name evidence="6" type="ordered locus">SCATT_13650</name>
</gene>
<keyword evidence="5" id="KW-0456">Lyase</keyword>
<dbReference type="EMBL" id="CP003219">
    <property type="protein sequence ID" value="AEW93736.1"/>
    <property type="molecule type" value="Genomic_DNA"/>
</dbReference>
<dbReference type="Gene3D" id="3.30.1360.20">
    <property type="entry name" value="Transcriptional coactivator/pterin dehydratase"/>
    <property type="match status" value="1"/>
</dbReference>
<reference evidence="7" key="1">
    <citation type="submission" date="2011-12" db="EMBL/GenBank/DDBJ databases">
        <title>Complete genome sequence of Streptomyces cattleya strain DSM 46488.</title>
        <authorList>
            <person name="Ou H.-Y."/>
            <person name="Li P."/>
            <person name="Zhao C."/>
            <person name="O'Hagan D."/>
            <person name="Deng Z."/>
        </authorList>
    </citation>
    <scope>NUCLEOTIDE SEQUENCE [LARGE SCALE GENOMIC DNA]</scope>
    <source>
        <strain evidence="7">ATCC 35852 / DSM 46488 / JCM 4925 / NBRC 14057 / NRRL 8057</strain>
    </source>
</reference>
<comment type="similarity">
    <text evidence="2">Belongs to the pterin-4-alpha-carbinolamine dehydratase family.</text>
</comment>